<sequence>MNRHTSKLAERREHEGIGRLWAAGIDPETKFLASMIPPRCDGWAWERHPCELYCGEAMPASVIANALGIRLKTFYEWTNENGFPEPYPAEVLLPERLFILAENGGDIHPKTWEKYAGAHVFGRKLRRGEKLWCGEAIGLWIFATRGHRIGYAYAWWMLEAELGTWTPETGYIKALPMTKQQWINDWHNV</sequence>
<organism evidence="1 2">
    <name type="scientific">Halomonas hydrothermalis</name>
    <dbReference type="NCBI Taxonomy" id="115561"/>
    <lineage>
        <taxon>Bacteria</taxon>
        <taxon>Pseudomonadati</taxon>
        <taxon>Pseudomonadota</taxon>
        <taxon>Gammaproteobacteria</taxon>
        <taxon>Oceanospirillales</taxon>
        <taxon>Halomonadaceae</taxon>
        <taxon>Halomonas</taxon>
    </lineage>
</organism>
<keyword evidence="2" id="KW-1185">Reference proteome</keyword>
<dbReference type="AlphaFoldDB" id="A0A6F8U219"/>
<reference evidence="1 2" key="1">
    <citation type="submission" date="2020-03" db="EMBL/GenBank/DDBJ databases">
        <title>Complete Genome Sequence of Halomonas hydrothermalis Strain Slthf2, Halophilic Bacterium Isolated from Deep-Sea Hydrothermal-Vent Environments.</title>
        <authorList>
            <person name="Takeyama N."/>
            <person name="Huang M."/>
            <person name="Sato K."/>
            <person name="Galipon J."/>
            <person name="Arakawa K."/>
        </authorList>
    </citation>
    <scope>NUCLEOTIDE SEQUENCE [LARGE SCALE GENOMIC DNA]</scope>
    <source>
        <strain evidence="1 2">Slthf2</strain>
    </source>
</reference>
<evidence type="ECO:0000313" key="2">
    <source>
        <dbReference type="Proteomes" id="UP000502259"/>
    </source>
</evidence>
<dbReference type="RefSeq" id="WP_172420296.1">
    <property type="nucleotide sequence ID" value="NZ_AP022843.1"/>
</dbReference>
<evidence type="ECO:0000313" key="1">
    <source>
        <dbReference type="EMBL" id="BCB07211.1"/>
    </source>
</evidence>
<accession>A0A6F8U219</accession>
<dbReference type="EMBL" id="AP022843">
    <property type="protein sequence ID" value="BCB07211.1"/>
    <property type="molecule type" value="Genomic_DNA"/>
</dbReference>
<gene>
    <name evidence="1" type="ORF">HHSLTHF2_11010</name>
</gene>
<name>A0A6F8U219_9GAMM</name>
<dbReference type="Proteomes" id="UP000502259">
    <property type="component" value="Chromosome"/>
</dbReference>
<protein>
    <submittedName>
        <fullName evidence="1">Uncharacterized protein</fullName>
    </submittedName>
</protein>
<proteinExistence type="predicted"/>